<dbReference type="AlphaFoldDB" id="A0A1G8LS07"/>
<proteinExistence type="predicted"/>
<evidence type="ECO:0000313" key="2">
    <source>
        <dbReference type="Proteomes" id="UP000199202"/>
    </source>
</evidence>
<dbReference type="EMBL" id="FNDJ01000006">
    <property type="protein sequence ID" value="SDI58446.1"/>
    <property type="molecule type" value="Genomic_DNA"/>
</dbReference>
<accession>A0A1G8LS07</accession>
<reference evidence="1 2" key="1">
    <citation type="submission" date="2016-10" db="EMBL/GenBank/DDBJ databases">
        <authorList>
            <person name="de Groot N.N."/>
        </authorList>
    </citation>
    <scope>NUCLEOTIDE SEQUENCE [LARGE SCALE GENOMIC DNA]</scope>
    <source>
        <strain evidence="1 2">CGMCC 4.6533</strain>
    </source>
</reference>
<evidence type="ECO:0000313" key="1">
    <source>
        <dbReference type="EMBL" id="SDI58446.1"/>
    </source>
</evidence>
<sequence>MPAYVRFKNVLAHAVPDVATYTDVKDPVVDLLIAIAASWAEESGWLPHAGAGSRV</sequence>
<dbReference type="Proteomes" id="UP000199202">
    <property type="component" value="Unassembled WGS sequence"/>
</dbReference>
<gene>
    <name evidence="1" type="ORF">SAMN05421869_106186</name>
</gene>
<keyword evidence="2" id="KW-1185">Reference proteome</keyword>
<protein>
    <submittedName>
        <fullName evidence="1">Uncharacterized protein</fullName>
    </submittedName>
</protein>
<organism evidence="1 2">
    <name type="scientific">Nonomuraea jiangxiensis</name>
    <dbReference type="NCBI Taxonomy" id="633440"/>
    <lineage>
        <taxon>Bacteria</taxon>
        <taxon>Bacillati</taxon>
        <taxon>Actinomycetota</taxon>
        <taxon>Actinomycetes</taxon>
        <taxon>Streptosporangiales</taxon>
        <taxon>Streptosporangiaceae</taxon>
        <taxon>Nonomuraea</taxon>
    </lineage>
</organism>
<name>A0A1G8LS07_9ACTN</name>